<evidence type="ECO:0000313" key="1">
    <source>
        <dbReference type="EMBL" id="MDC0717816.1"/>
    </source>
</evidence>
<keyword evidence="2" id="KW-1185">Reference proteome</keyword>
<name>A0ABT5DW58_9BACT</name>
<accession>A0ABT5DW58</accession>
<proteinExistence type="predicted"/>
<sequence>MRALAAADCSSPAIGAIVRAAVPRALRPHDLGPSAAARRARLSRLSLGTCLSGPPAAAGHAPVSHMSLRTCPSGASARARLPFILALGTCLFGLACASDLPVGQRVAGPRILALRSEVVTPLFPDDEPADAGARCEALPFEKVRVTPFMVEPTGVLDIAGPDFDPIWIACQLGPAQGLFACLRAAVPLDLDDLEECPVPSFADLDPNATELPQYPSPCRLPDDGGAPGSIEFVAPFAANLLLGGDLELTMISRAPGSPSTRECAVAMLSKAADLPNACIYAVTRVSVGPIEKLLAFAGMFGFDLPPELGEVPDPKDIPDGDRNPRIASFRVTVLDPDTDEATDLGELPRGATVPIRRGQTIQVDTETPAHDLQTYTVPINAGVGGTGSEIQTERIDGSWYRTWGTLLAGGSDDRVAFNQWTMRKGEQDEGELPPDGRATLFYVLRDSRLGVDWWWLEVEVEP</sequence>
<protein>
    <submittedName>
        <fullName evidence="1">Uncharacterized protein</fullName>
    </submittedName>
</protein>
<comment type="caution">
    <text evidence="1">The sequence shown here is derived from an EMBL/GenBank/DDBJ whole genome shotgun (WGS) entry which is preliminary data.</text>
</comment>
<reference evidence="1 2" key="1">
    <citation type="submission" date="2022-11" db="EMBL/GenBank/DDBJ databases">
        <title>Minimal conservation of predation-associated metabolite biosynthetic gene clusters underscores biosynthetic potential of Myxococcota including descriptions for ten novel species: Archangium lansinium sp. nov., Myxococcus landrumus sp. nov., Nannocystis bai.</title>
        <authorList>
            <person name="Ahearne A."/>
            <person name="Stevens C."/>
            <person name="Dowd S."/>
        </authorList>
    </citation>
    <scope>NUCLEOTIDE SEQUENCE [LARGE SCALE GENOMIC DNA]</scope>
    <source>
        <strain evidence="1 2">BB15-2</strain>
    </source>
</reference>
<dbReference type="RefSeq" id="WP_272086300.1">
    <property type="nucleotide sequence ID" value="NZ_JAQNDL010000001.1"/>
</dbReference>
<dbReference type="EMBL" id="JAQNDL010000001">
    <property type="protein sequence ID" value="MDC0717816.1"/>
    <property type="molecule type" value="Genomic_DNA"/>
</dbReference>
<gene>
    <name evidence="1" type="ORF">POL25_13000</name>
</gene>
<dbReference type="Proteomes" id="UP001221686">
    <property type="component" value="Unassembled WGS sequence"/>
</dbReference>
<evidence type="ECO:0000313" key="2">
    <source>
        <dbReference type="Proteomes" id="UP001221686"/>
    </source>
</evidence>
<organism evidence="1 2">
    <name type="scientific">Nannocystis bainbridge</name>
    <dbReference type="NCBI Taxonomy" id="2995303"/>
    <lineage>
        <taxon>Bacteria</taxon>
        <taxon>Pseudomonadati</taxon>
        <taxon>Myxococcota</taxon>
        <taxon>Polyangia</taxon>
        <taxon>Nannocystales</taxon>
        <taxon>Nannocystaceae</taxon>
        <taxon>Nannocystis</taxon>
    </lineage>
</organism>